<dbReference type="Pfam" id="PF00076">
    <property type="entry name" value="RRM_1"/>
    <property type="match status" value="2"/>
</dbReference>
<name>A0A8J5UU77_9ASCO</name>
<dbReference type="PANTHER" id="PTHR48032">
    <property type="entry name" value="RNA-BINDING PROTEIN MUSASHI HOMOLOG RBP6"/>
    <property type="match status" value="1"/>
</dbReference>
<feature type="compositionally biased region" description="Low complexity" evidence="4">
    <location>
        <begin position="67"/>
        <end position="94"/>
    </location>
</feature>
<protein>
    <recommendedName>
        <fullName evidence="5">RRM domain-containing protein</fullName>
    </recommendedName>
</protein>
<evidence type="ECO:0000256" key="4">
    <source>
        <dbReference type="SAM" id="MobiDB-lite"/>
    </source>
</evidence>
<feature type="compositionally biased region" description="Pro residues" evidence="4">
    <location>
        <begin position="124"/>
        <end position="138"/>
    </location>
</feature>
<sequence length="503" mass="56314">MSNIDEDEALFEDLYGDDEQTTSNTEVKPTEEKSAEPTPVEETQEPAKETEESASPEVSAAPEETNQPQQDAQQPQEPQPEQQQQQTPQATPDTVPQPPQQATNAPGQQQFDPSQFQGYQQFPGMPPLPSVPGMPPQGFPGMQGGAMPPVPPAPQVQHEPSQVGKDSGKMFIGGLNWDTTEEGLVEYFSKFGEVSDYTIMKDTATGRSRGFGFLTFKDPKSVDEVIKTDHILDGKLIDPKRAIAREEQDRIGKIFVGGIDPMVNEKEFYDFFAQYGSIIDAQLMIDKDTGRSRGFGFITYDSPDAVDRVTVNKYLSLKGKAMEVKRAEPRGQHQQNVLMQQQQQQQQNYYNQYGGASYGQMYPQATAAASTGNMYGQQVNPAMNQEYMRYYQWFMYQQAQQAQQAAAATAAGQSPTMAESQPAQQPLNPQQQANDPEPEAQQDYNNEERSNHNDDYDNPHRDQRRMNVPKGPRRSYGQSGPRGRGGYHRRGRGYHPYSRGGRR</sequence>
<dbReference type="FunFam" id="3.30.70.330:FF:000025">
    <property type="entry name" value="RNA-binding protein Musashi homolog 2 isoform X1"/>
    <property type="match status" value="1"/>
</dbReference>
<dbReference type="PROSITE" id="PS50102">
    <property type="entry name" value="RRM"/>
    <property type="match status" value="2"/>
</dbReference>
<keyword evidence="1" id="KW-0677">Repeat</keyword>
<dbReference type="RefSeq" id="XP_049260747.1">
    <property type="nucleotide sequence ID" value="XM_049410053.1"/>
</dbReference>
<proteinExistence type="predicted"/>
<feature type="domain" description="RRM" evidence="5">
    <location>
        <begin position="252"/>
        <end position="329"/>
    </location>
</feature>
<dbReference type="GO" id="GO:0003729">
    <property type="term" value="F:mRNA binding"/>
    <property type="evidence" value="ECO:0007669"/>
    <property type="project" value="TreeGrafter"/>
</dbReference>
<feature type="compositionally biased region" description="Acidic residues" evidence="4">
    <location>
        <begin position="1"/>
        <end position="20"/>
    </location>
</feature>
<dbReference type="EMBL" id="JAGSYN010000277">
    <property type="protein sequence ID" value="KAG7660514.1"/>
    <property type="molecule type" value="Genomic_DNA"/>
</dbReference>
<evidence type="ECO:0000256" key="2">
    <source>
        <dbReference type="ARBA" id="ARBA00022884"/>
    </source>
</evidence>
<comment type="caution">
    <text evidence="6">The sequence shown here is derived from an EMBL/GenBank/DDBJ whole genome shotgun (WGS) entry which is preliminary data.</text>
</comment>
<feature type="domain" description="RRM" evidence="5">
    <location>
        <begin position="168"/>
        <end position="250"/>
    </location>
</feature>
<dbReference type="InterPro" id="IPR000504">
    <property type="entry name" value="RRM_dom"/>
</dbReference>
<feature type="region of interest" description="Disordered" evidence="4">
    <location>
        <begin position="1"/>
        <end position="167"/>
    </location>
</feature>
<evidence type="ECO:0000313" key="6">
    <source>
        <dbReference type="EMBL" id="KAG7660514.1"/>
    </source>
</evidence>
<evidence type="ECO:0000256" key="3">
    <source>
        <dbReference type="PROSITE-ProRule" id="PRU00176"/>
    </source>
</evidence>
<reference evidence="6 7" key="1">
    <citation type="journal article" date="2021" name="DNA Res.">
        <title>Genome analysis of Candida subhashii reveals its hybrid nature and dual mitochondrial genome conformations.</title>
        <authorList>
            <person name="Mixao V."/>
            <person name="Hegedusova E."/>
            <person name="Saus E."/>
            <person name="Pryszcz L.P."/>
            <person name="Cillingova A."/>
            <person name="Nosek J."/>
            <person name="Gabaldon T."/>
        </authorList>
    </citation>
    <scope>NUCLEOTIDE SEQUENCE [LARGE SCALE GENOMIC DNA]</scope>
    <source>
        <strain evidence="6 7">CBS 10753</strain>
    </source>
</reference>
<dbReference type="InterPro" id="IPR034156">
    <property type="entry name" value="Hrp1_RRM1"/>
</dbReference>
<dbReference type="CDD" id="cd12577">
    <property type="entry name" value="RRM1_Hrp1p"/>
    <property type="match status" value="1"/>
</dbReference>
<gene>
    <name evidence="6" type="ORF">J8A68_005933</name>
</gene>
<evidence type="ECO:0000256" key="1">
    <source>
        <dbReference type="ARBA" id="ARBA00022737"/>
    </source>
</evidence>
<feature type="compositionally biased region" description="Polar residues" evidence="4">
    <location>
        <begin position="104"/>
        <end position="120"/>
    </location>
</feature>
<organism evidence="6 7">
    <name type="scientific">[Candida] subhashii</name>
    <dbReference type="NCBI Taxonomy" id="561895"/>
    <lineage>
        <taxon>Eukaryota</taxon>
        <taxon>Fungi</taxon>
        <taxon>Dikarya</taxon>
        <taxon>Ascomycota</taxon>
        <taxon>Saccharomycotina</taxon>
        <taxon>Pichiomycetes</taxon>
        <taxon>Debaryomycetaceae</taxon>
        <taxon>Spathaspora</taxon>
    </lineage>
</organism>
<dbReference type="Proteomes" id="UP000694255">
    <property type="component" value="Unassembled WGS sequence"/>
</dbReference>
<feature type="compositionally biased region" description="Low complexity" evidence="4">
    <location>
        <begin position="494"/>
        <end position="503"/>
    </location>
</feature>
<feature type="region of interest" description="Disordered" evidence="4">
    <location>
        <begin position="407"/>
        <end position="503"/>
    </location>
</feature>
<dbReference type="AlphaFoldDB" id="A0A8J5UU77"/>
<feature type="compositionally biased region" description="Basic and acidic residues" evidence="4">
    <location>
        <begin position="446"/>
        <end position="465"/>
    </location>
</feature>
<evidence type="ECO:0000313" key="7">
    <source>
        <dbReference type="Proteomes" id="UP000694255"/>
    </source>
</evidence>
<dbReference type="GO" id="GO:0006417">
    <property type="term" value="P:regulation of translation"/>
    <property type="evidence" value="ECO:0007669"/>
    <property type="project" value="TreeGrafter"/>
</dbReference>
<dbReference type="SMART" id="SM00360">
    <property type="entry name" value="RRM"/>
    <property type="match status" value="2"/>
</dbReference>
<dbReference type="GeneID" id="73472733"/>
<keyword evidence="2 3" id="KW-0694">RNA-binding</keyword>
<accession>A0A8J5UU77</accession>
<dbReference type="PANTHER" id="PTHR48032:SF6">
    <property type="entry name" value="RNA-BINDING (RRM_RBD_RNP MOTIFS) FAMILY PROTEIN"/>
    <property type="match status" value="1"/>
</dbReference>
<feature type="compositionally biased region" description="Low complexity" evidence="4">
    <location>
        <begin position="421"/>
        <end position="434"/>
    </location>
</feature>
<keyword evidence="7" id="KW-1185">Reference proteome</keyword>
<dbReference type="OrthoDB" id="1875751at2759"/>
<evidence type="ECO:0000259" key="5">
    <source>
        <dbReference type="PROSITE" id="PS50102"/>
    </source>
</evidence>